<keyword evidence="1" id="KW-0812">Transmembrane</keyword>
<keyword evidence="1" id="KW-0472">Membrane</keyword>
<accession>A0A6M6JDB8</accession>
<dbReference type="KEGG" id="pbro:HOP40_03215"/>
<feature type="transmembrane region" description="Helical" evidence="1">
    <location>
        <begin position="52"/>
        <end position="71"/>
    </location>
</feature>
<dbReference type="AlphaFoldDB" id="A0A6M6JDB8"/>
<feature type="transmembrane region" description="Helical" evidence="1">
    <location>
        <begin position="110"/>
        <end position="129"/>
    </location>
</feature>
<dbReference type="EMBL" id="CP053564">
    <property type="protein sequence ID" value="QJY44965.1"/>
    <property type="molecule type" value="Genomic_DNA"/>
</dbReference>
<proteinExistence type="predicted"/>
<name>A0A6M6JDB8_9PSEU</name>
<feature type="transmembrane region" description="Helical" evidence="1">
    <location>
        <begin position="22"/>
        <end position="46"/>
    </location>
</feature>
<keyword evidence="1" id="KW-1133">Transmembrane helix</keyword>
<keyword evidence="3" id="KW-1185">Reference proteome</keyword>
<evidence type="ECO:0000256" key="1">
    <source>
        <dbReference type="SAM" id="Phobius"/>
    </source>
</evidence>
<feature type="transmembrane region" description="Helical" evidence="1">
    <location>
        <begin position="83"/>
        <end position="104"/>
    </location>
</feature>
<evidence type="ECO:0000313" key="2">
    <source>
        <dbReference type="EMBL" id="QJY44965.1"/>
    </source>
</evidence>
<gene>
    <name evidence="2" type="ORF">HOP40_03215</name>
</gene>
<reference evidence="2 3" key="1">
    <citation type="submission" date="2020-05" db="EMBL/GenBank/DDBJ databases">
        <authorList>
            <person name="Mo P."/>
        </authorList>
    </citation>
    <scope>NUCLEOTIDE SEQUENCE [LARGE SCALE GENOMIC DNA]</scope>
    <source>
        <strain evidence="2 3">Gen01</strain>
    </source>
</reference>
<sequence length="139" mass="14071">MRAAAPAGTVPREIAPRGESRLAGIAALTLLVFDGALLGAFGVAFAQIHSGGIPVPMGVVLTALILPWLVLRAGEVDDRPGVAGAPLVTWFLVVAVLAVAGPGGDMMVPLNWQSGALVFGGLGAGLWALRRVVEGELDG</sequence>
<protein>
    <submittedName>
        <fullName evidence="2">Uncharacterized protein</fullName>
    </submittedName>
</protein>
<dbReference type="Proteomes" id="UP000505377">
    <property type="component" value="Chromosome"/>
</dbReference>
<dbReference type="RefSeq" id="WP_172154487.1">
    <property type="nucleotide sequence ID" value="NZ_CP053564.1"/>
</dbReference>
<organism evidence="2 3">
    <name type="scientific">Pseudonocardia broussonetiae</name>
    <dbReference type="NCBI Taxonomy" id="2736640"/>
    <lineage>
        <taxon>Bacteria</taxon>
        <taxon>Bacillati</taxon>
        <taxon>Actinomycetota</taxon>
        <taxon>Actinomycetes</taxon>
        <taxon>Pseudonocardiales</taxon>
        <taxon>Pseudonocardiaceae</taxon>
        <taxon>Pseudonocardia</taxon>
    </lineage>
</organism>
<evidence type="ECO:0000313" key="3">
    <source>
        <dbReference type="Proteomes" id="UP000505377"/>
    </source>
</evidence>